<dbReference type="AlphaFoldDB" id="A0A6N2KS08"/>
<reference evidence="1" key="1">
    <citation type="submission" date="2019-03" db="EMBL/GenBank/DDBJ databases">
        <authorList>
            <person name="Mank J."/>
            <person name="Almeida P."/>
        </authorList>
    </citation>
    <scope>NUCLEOTIDE SEQUENCE</scope>
    <source>
        <strain evidence="1">78183</strain>
    </source>
</reference>
<proteinExistence type="predicted"/>
<sequence>MVKKLNLCFIILTKNTKDTCMCLGDSLFSRYVTLNDTMVEDMATQVGAGNGCVIDEPNSFNRRHIC</sequence>
<protein>
    <submittedName>
        <fullName evidence="1">Uncharacterized protein</fullName>
    </submittedName>
</protein>
<organism evidence="1">
    <name type="scientific">Salix viminalis</name>
    <name type="common">Common osier</name>
    <name type="synonym">Basket willow</name>
    <dbReference type="NCBI Taxonomy" id="40686"/>
    <lineage>
        <taxon>Eukaryota</taxon>
        <taxon>Viridiplantae</taxon>
        <taxon>Streptophyta</taxon>
        <taxon>Embryophyta</taxon>
        <taxon>Tracheophyta</taxon>
        <taxon>Spermatophyta</taxon>
        <taxon>Magnoliopsida</taxon>
        <taxon>eudicotyledons</taxon>
        <taxon>Gunneridae</taxon>
        <taxon>Pentapetalae</taxon>
        <taxon>rosids</taxon>
        <taxon>fabids</taxon>
        <taxon>Malpighiales</taxon>
        <taxon>Salicaceae</taxon>
        <taxon>Saliceae</taxon>
        <taxon>Salix</taxon>
    </lineage>
</organism>
<evidence type="ECO:0000313" key="1">
    <source>
        <dbReference type="EMBL" id="VFU30929.1"/>
    </source>
</evidence>
<name>A0A6N2KS08_SALVM</name>
<accession>A0A6N2KS08</accession>
<gene>
    <name evidence="1" type="ORF">SVIM_LOCUS125075</name>
</gene>
<dbReference type="EMBL" id="CAADRP010000668">
    <property type="protein sequence ID" value="VFU30929.1"/>
    <property type="molecule type" value="Genomic_DNA"/>
</dbReference>